<evidence type="ECO:0000259" key="1">
    <source>
        <dbReference type="Pfam" id="PF18790"/>
    </source>
</evidence>
<dbReference type="Pfam" id="PF18790">
    <property type="entry name" value="KfrB"/>
    <property type="match status" value="1"/>
</dbReference>
<dbReference type="EMBL" id="VCIZ01000012">
    <property type="protein sequence ID" value="TSP10968.1"/>
    <property type="molecule type" value="Genomic_DNA"/>
</dbReference>
<dbReference type="RefSeq" id="WP_144200106.1">
    <property type="nucleotide sequence ID" value="NZ_CAJPVH010000008.1"/>
</dbReference>
<organism evidence="2 3">
    <name type="scientific">Cupriavidus campinensis</name>
    <dbReference type="NCBI Taxonomy" id="151783"/>
    <lineage>
        <taxon>Bacteria</taxon>
        <taxon>Pseudomonadati</taxon>
        <taxon>Pseudomonadota</taxon>
        <taxon>Betaproteobacteria</taxon>
        <taxon>Burkholderiales</taxon>
        <taxon>Burkholderiaceae</taxon>
        <taxon>Cupriavidus</taxon>
    </lineage>
</organism>
<evidence type="ECO:0000313" key="3">
    <source>
        <dbReference type="Proteomes" id="UP000318943"/>
    </source>
</evidence>
<gene>
    <name evidence="2" type="ORF">FGG12_19075</name>
</gene>
<dbReference type="InterPro" id="IPR014942">
    <property type="entry name" value="AbiEii"/>
</dbReference>
<dbReference type="Proteomes" id="UP000318943">
    <property type="component" value="Unassembled WGS sequence"/>
</dbReference>
<keyword evidence="2" id="KW-0808">Transferase</keyword>
<proteinExistence type="predicted"/>
<sequence>MSEDTLPGGVWQVLFPRAVRLVGEIAEHGGVADPFFTFGGGTVLMLRYNHRLSKDIDFFVPDPQSLGYVTPRLSDVADEICNSQYTEAAGYVKLQMEEGEIDFVASPNLLPADTAYESWELFGKPVRVETAAEIVAKKMHYRGNVATPRDLFDLALVVDRAKDELVHAENFMFRHIDAFVTHVSAPSEQFLRQFDSIEALDYRPSFDEASTVALSYLAGLSRSRDISRHDAEAFVQQSGMTLGATNLEKGDYCGPIVQRTQRHLVQDVGKGEAIIHDSFRVPLKAQDHAVGTGPLRLRYEYQQAHIVAPSRVKGRDR</sequence>
<keyword evidence="3" id="KW-1185">Reference proteome</keyword>
<comment type="caution">
    <text evidence="2">The sequence shown here is derived from an EMBL/GenBank/DDBJ whole genome shotgun (WGS) entry which is preliminary data.</text>
</comment>
<feature type="domain" description="KfrB" evidence="1">
    <location>
        <begin position="252"/>
        <end position="304"/>
    </location>
</feature>
<evidence type="ECO:0000313" key="2">
    <source>
        <dbReference type="EMBL" id="TSP10968.1"/>
    </source>
</evidence>
<dbReference type="GO" id="GO:0016740">
    <property type="term" value="F:transferase activity"/>
    <property type="evidence" value="ECO:0007669"/>
    <property type="project" value="UniProtKB-KW"/>
</dbReference>
<name>A0ABY3EJL4_9BURK</name>
<reference evidence="2 3" key="1">
    <citation type="submission" date="2019-05" db="EMBL/GenBank/DDBJ databases">
        <title>Whole genome sequence analysis of Cupriavidus campinensis S14E4C strain.</title>
        <authorList>
            <person name="Abbaszade G."/>
            <person name="Szabo A."/>
            <person name="Toumi M."/>
            <person name="Toth E."/>
        </authorList>
    </citation>
    <scope>NUCLEOTIDE SEQUENCE [LARGE SCALE GENOMIC DNA]</scope>
    <source>
        <strain evidence="2 3">S14E4C</strain>
    </source>
</reference>
<dbReference type="InterPro" id="IPR040782">
    <property type="entry name" value="KfrB"/>
</dbReference>
<dbReference type="Pfam" id="PF08843">
    <property type="entry name" value="AbiEii"/>
    <property type="match status" value="1"/>
</dbReference>
<protein>
    <submittedName>
        <fullName evidence="2">Nucleotidyl transferase AbiEii/AbiGii toxin family protein</fullName>
    </submittedName>
</protein>
<accession>A0ABY3EJL4</accession>